<keyword evidence="2" id="KW-1185">Reference proteome</keyword>
<dbReference type="Pfam" id="PF15953">
    <property type="entry name" value="PDU_like"/>
    <property type="match status" value="1"/>
</dbReference>
<evidence type="ECO:0000313" key="2">
    <source>
        <dbReference type="Proteomes" id="UP000246744"/>
    </source>
</evidence>
<proteinExistence type="predicted"/>
<reference evidence="1 2" key="1">
    <citation type="submission" date="2018-05" db="EMBL/GenBank/DDBJ databases">
        <title>Genomic Encyclopedia of Type Strains, Phase IV (KMG-IV): sequencing the most valuable type-strain genomes for metagenomic binning, comparative biology and taxonomic classification.</title>
        <authorList>
            <person name="Goeker M."/>
        </authorList>
    </citation>
    <scope>NUCLEOTIDE SEQUENCE [LARGE SCALE GENOMIC DNA]</scope>
    <source>
        <strain evidence="1 2">DSM 19579</strain>
    </source>
</reference>
<name>A0A317Q588_9ENTR</name>
<dbReference type="AlphaFoldDB" id="A0A317Q588"/>
<dbReference type="OrthoDB" id="6572340at2"/>
<sequence>MNLPLPGNPSPENNAGREVLAHTPDARWVASVVAEVVARLAARENQVFTTTPQQLAPGLAPADFTRYAEVHIRHADNHFLAQLSGQSGGSPAIQSVLGALAWGLRVQISLHPQLLPGLPVKALARMPVSFSDLEGHTIWLLPQALISYRDIATKKQGWVVVSRQAHLTPLAKETLAPHQLQLIRQE</sequence>
<comment type="caution">
    <text evidence="1">The sequence shown here is derived from an EMBL/GenBank/DDBJ whole genome shotgun (WGS) entry which is preliminary data.</text>
</comment>
<accession>A0A317Q588</accession>
<dbReference type="RefSeq" id="WP_110024879.1">
    <property type="nucleotide sequence ID" value="NZ_QGTS01000002.1"/>
</dbReference>
<dbReference type="InterPro" id="IPR030992">
    <property type="entry name" value="PduM"/>
</dbReference>
<dbReference type="EMBL" id="QGTS01000002">
    <property type="protein sequence ID" value="PWW11578.1"/>
    <property type="molecule type" value="Genomic_DNA"/>
</dbReference>
<dbReference type="NCBIfam" id="TIGR04493">
    <property type="entry name" value="microcomp_PduM"/>
    <property type="match status" value="1"/>
</dbReference>
<dbReference type="Proteomes" id="UP000246744">
    <property type="component" value="Unassembled WGS sequence"/>
</dbReference>
<organism evidence="1 2">
    <name type="scientific">Mangrovibacter plantisponsor</name>
    <dbReference type="NCBI Taxonomy" id="451513"/>
    <lineage>
        <taxon>Bacteria</taxon>
        <taxon>Pseudomonadati</taxon>
        <taxon>Pseudomonadota</taxon>
        <taxon>Gammaproteobacteria</taxon>
        <taxon>Enterobacterales</taxon>
        <taxon>Enterobacteriaceae</taxon>
        <taxon>Mangrovibacter</taxon>
    </lineage>
</organism>
<gene>
    <name evidence="1" type="ORF">DES37_102185</name>
</gene>
<dbReference type="GO" id="GO:0005198">
    <property type="term" value="F:structural molecule activity"/>
    <property type="evidence" value="ECO:0007669"/>
    <property type="project" value="InterPro"/>
</dbReference>
<protein>
    <submittedName>
        <fullName evidence="1">Microcompartment protein PduM</fullName>
    </submittedName>
</protein>
<evidence type="ECO:0000313" key="1">
    <source>
        <dbReference type="EMBL" id="PWW11578.1"/>
    </source>
</evidence>